<protein>
    <submittedName>
        <fullName evidence="2">Uncharacterized protein</fullName>
    </submittedName>
</protein>
<dbReference type="EMBL" id="ASPP01046862">
    <property type="protein sequence ID" value="ETN98376.1"/>
    <property type="molecule type" value="Genomic_DNA"/>
</dbReference>
<accession>X6LB98</accession>
<gene>
    <name evidence="2" type="ORF">RFI_39134</name>
</gene>
<evidence type="ECO:0000313" key="3">
    <source>
        <dbReference type="Proteomes" id="UP000023152"/>
    </source>
</evidence>
<dbReference type="Proteomes" id="UP000023152">
    <property type="component" value="Unassembled WGS sequence"/>
</dbReference>
<comment type="caution">
    <text evidence="2">The sequence shown here is derived from an EMBL/GenBank/DDBJ whole genome shotgun (WGS) entry which is preliminary data.</text>
</comment>
<reference evidence="2 3" key="1">
    <citation type="journal article" date="2013" name="Curr. Biol.">
        <title>The Genome of the Foraminiferan Reticulomyxa filosa.</title>
        <authorList>
            <person name="Glockner G."/>
            <person name="Hulsmann N."/>
            <person name="Schleicher M."/>
            <person name="Noegel A.A."/>
            <person name="Eichinger L."/>
            <person name="Gallinger C."/>
            <person name="Pawlowski J."/>
            <person name="Sierra R."/>
            <person name="Euteneuer U."/>
            <person name="Pillet L."/>
            <person name="Moustafa A."/>
            <person name="Platzer M."/>
            <person name="Groth M."/>
            <person name="Szafranski K."/>
            <person name="Schliwa M."/>
        </authorList>
    </citation>
    <scope>NUCLEOTIDE SEQUENCE [LARGE SCALE GENOMIC DNA]</scope>
</reference>
<sequence>MVEKKTKTSPSIKKNVHKEQNKSKLLEIQKQEFMIKLIGSLQEGNTAQGPDNIHNQMIKNGQAMIDSLVLLFESWICPNYGRKRTLSQYRNQIEIIVYARIIDQFGD</sequence>
<name>X6LB98_RETFI</name>
<dbReference type="AlphaFoldDB" id="X6LB98"/>
<feature type="region of interest" description="Disordered" evidence="1">
    <location>
        <begin position="1"/>
        <end position="21"/>
    </location>
</feature>
<dbReference type="OrthoDB" id="10056483at2759"/>
<evidence type="ECO:0000313" key="2">
    <source>
        <dbReference type="EMBL" id="ETN98376.1"/>
    </source>
</evidence>
<organism evidence="2 3">
    <name type="scientific">Reticulomyxa filosa</name>
    <dbReference type="NCBI Taxonomy" id="46433"/>
    <lineage>
        <taxon>Eukaryota</taxon>
        <taxon>Sar</taxon>
        <taxon>Rhizaria</taxon>
        <taxon>Retaria</taxon>
        <taxon>Foraminifera</taxon>
        <taxon>Monothalamids</taxon>
        <taxon>Reticulomyxidae</taxon>
        <taxon>Reticulomyxa</taxon>
    </lineage>
</organism>
<evidence type="ECO:0000256" key="1">
    <source>
        <dbReference type="SAM" id="MobiDB-lite"/>
    </source>
</evidence>
<keyword evidence="3" id="KW-1185">Reference proteome</keyword>
<proteinExistence type="predicted"/>